<sequence>MGLLSLKQMKRFTNAFNNDLDMNIKAHASRHPNEQVLFTDKKWVMTDNAYEGDTSEGLTGARLWHMCDSNRERYQSPYDTIKGKCWSCEDNVPEAIRTLWTLYNAEKMHWWLDTEEGGVL</sequence>
<reference evidence="1" key="1">
    <citation type="journal article" date="2015" name="Nature">
        <title>Complex archaea that bridge the gap between prokaryotes and eukaryotes.</title>
        <authorList>
            <person name="Spang A."/>
            <person name="Saw J.H."/>
            <person name="Jorgensen S.L."/>
            <person name="Zaremba-Niedzwiedzka K."/>
            <person name="Martijn J."/>
            <person name="Lind A.E."/>
            <person name="van Eijk R."/>
            <person name="Schleper C."/>
            <person name="Guy L."/>
            <person name="Ettema T.J."/>
        </authorList>
    </citation>
    <scope>NUCLEOTIDE SEQUENCE</scope>
</reference>
<dbReference type="EMBL" id="LAZR01023892">
    <property type="protein sequence ID" value="KKL76954.1"/>
    <property type="molecule type" value="Genomic_DNA"/>
</dbReference>
<name>A0A0F9ESG7_9ZZZZ</name>
<protein>
    <submittedName>
        <fullName evidence="1">Uncharacterized protein</fullName>
    </submittedName>
</protein>
<accession>A0A0F9ESG7</accession>
<organism evidence="1">
    <name type="scientific">marine sediment metagenome</name>
    <dbReference type="NCBI Taxonomy" id="412755"/>
    <lineage>
        <taxon>unclassified sequences</taxon>
        <taxon>metagenomes</taxon>
        <taxon>ecological metagenomes</taxon>
    </lineage>
</organism>
<evidence type="ECO:0000313" key="1">
    <source>
        <dbReference type="EMBL" id="KKL76954.1"/>
    </source>
</evidence>
<comment type="caution">
    <text evidence="1">The sequence shown here is derived from an EMBL/GenBank/DDBJ whole genome shotgun (WGS) entry which is preliminary data.</text>
</comment>
<dbReference type="AlphaFoldDB" id="A0A0F9ESG7"/>
<gene>
    <name evidence="1" type="ORF">LCGC14_2039710</name>
</gene>
<proteinExistence type="predicted"/>